<dbReference type="AlphaFoldDB" id="A0A392ME88"/>
<name>A0A392ME88_9FABA</name>
<proteinExistence type="predicted"/>
<accession>A0A392ME88</accession>
<dbReference type="Proteomes" id="UP000265520">
    <property type="component" value="Unassembled WGS sequence"/>
</dbReference>
<protein>
    <submittedName>
        <fullName evidence="1">Uncharacterized protein</fullName>
    </submittedName>
</protein>
<dbReference type="EMBL" id="LXQA010008581">
    <property type="protein sequence ID" value="MCH85473.1"/>
    <property type="molecule type" value="Genomic_DNA"/>
</dbReference>
<gene>
    <name evidence="1" type="ORF">A2U01_0006319</name>
</gene>
<reference evidence="1 2" key="1">
    <citation type="journal article" date="2018" name="Front. Plant Sci.">
        <title>Red Clover (Trifolium pratense) and Zigzag Clover (T. medium) - A Picture of Genomic Similarities and Differences.</title>
        <authorList>
            <person name="Dluhosova J."/>
            <person name="Istvanek J."/>
            <person name="Nedelnik J."/>
            <person name="Repkova J."/>
        </authorList>
    </citation>
    <scope>NUCLEOTIDE SEQUENCE [LARGE SCALE GENOMIC DNA]</scope>
    <source>
        <strain evidence="2">cv. 10/8</strain>
        <tissue evidence="1">Leaf</tissue>
    </source>
</reference>
<keyword evidence="2" id="KW-1185">Reference proteome</keyword>
<evidence type="ECO:0000313" key="2">
    <source>
        <dbReference type="Proteomes" id="UP000265520"/>
    </source>
</evidence>
<evidence type="ECO:0000313" key="1">
    <source>
        <dbReference type="EMBL" id="MCH85473.1"/>
    </source>
</evidence>
<sequence length="100" mass="11332">MIQGLMVSGDVPQDSHTYQVLPALSQLNGCLHFYDARRVTDVEYLRLSYEGTDRSRYYKLVRSVEAISSNLIRPRTFDENAACVVEPSEDEVETVNLSDS</sequence>
<organism evidence="1 2">
    <name type="scientific">Trifolium medium</name>
    <dbReference type="NCBI Taxonomy" id="97028"/>
    <lineage>
        <taxon>Eukaryota</taxon>
        <taxon>Viridiplantae</taxon>
        <taxon>Streptophyta</taxon>
        <taxon>Embryophyta</taxon>
        <taxon>Tracheophyta</taxon>
        <taxon>Spermatophyta</taxon>
        <taxon>Magnoliopsida</taxon>
        <taxon>eudicotyledons</taxon>
        <taxon>Gunneridae</taxon>
        <taxon>Pentapetalae</taxon>
        <taxon>rosids</taxon>
        <taxon>fabids</taxon>
        <taxon>Fabales</taxon>
        <taxon>Fabaceae</taxon>
        <taxon>Papilionoideae</taxon>
        <taxon>50 kb inversion clade</taxon>
        <taxon>NPAAA clade</taxon>
        <taxon>Hologalegina</taxon>
        <taxon>IRL clade</taxon>
        <taxon>Trifolieae</taxon>
        <taxon>Trifolium</taxon>
    </lineage>
</organism>
<comment type="caution">
    <text evidence="1">The sequence shown here is derived from an EMBL/GenBank/DDBJ whole genome shotgun (WGS) entry which is preliminary data.</text>
</comment>